<dbReference type="Proteomes" id="UP000234681">
    <property type="component" value="Chromosome 3"/>
</dbReference>
<organism evidence="1 2">
    <name type="scientific">Rattus norvegicus</name>
    <name type="common">Rat</name>
    <dbReference type="NCBI Taxonomy" id="10116"/>
    <lineage>
        <taxon>Eukaryota</taxon>
        <taxon>Metazoa</taxon>
        <taxon>Chordata</taxon>
        <taxon>Craniata</taxon>
        <taxon>Vertebrata</taxon>
        <taxon>Euteleostomi</taxon>
        <taxon>Mammalia</taxon>
        <taxon>Eutheria</taxon>
        <taxon>Euarchontoglires</taxon>
        <taxon>Glires</taxon>
        <taxon>Rodentia</taxon>
        <taxon>Myomorpha</taxon>
        <taxon>Muroidea</taxon>
        <taxon>Muridae</taxon>
        <taxon>Murinae</taxon>
        <taxon>Rattus</taxon>
    </lineage>
</organism>
<evidence type="ECO:0000313" key="1">
    <source>
        <dbReference type="EMBL" id="EDL93179.1"/>
    </source>
</evidence>
<sequence length="94" mass="10843">MFMAQVCSSLKKPRKAHLAPWSWSSQEQLARVWGIKLLIWQSTRPSSTLTHLQHLCLTFKVSFRGWRDGLVVKSTDCYFEGLKFSKENQLGGSR</sequence>
<name>A6JUB8_RAT</name>
<gene>
    <name evidence="1" type="ORF">rCG_63239</name>
</gene>
<accession>A6JUB8</accession>
<dbReference type="AlphaFoldDB" id="A6JUB8"/>
<reference evidence="1 2" key="1">
    <citation type="submission" date="2005-09" db="EMBL/GenBank/DDBJ databases">
        <authorList>
            <person name="Mural R.J."/>
            <person name="Li P.W."/>
            <person name="Adams M.D."/>
            <person name="Amanatides P.G."/>
            <person name="Baden-Tillson H."/>
            <person name="Barnstead M."/>
            <person name="Chin S.H."/>
            <person name="Dew I."/>
            <person name="Evans C.A."/>
            <person name="Ferriera S."/>
            <person name="Flanigan M."/>
            <person name="Fosler C."/>
            <person name="Glodek A."/>
            <person name="Gu Z."/>
            <person name="Holt R.A."/>
            <person name="Jennings D."/>
            <person name="Kraft C.L."/>
            <person name="Lu F."/>
            <person name="Nguyen T."/>
            <person name="Nusskern D.R."/>
            <person name="Pfannkoch C.M."/>
            <person name="Sitter C."/>
            <person name="Sutton G.G."/>
            <person name="Venter J.C."/>
            <person name="Wang Z."/>
            <person name="Woodage T."/>
            <person name="Zheng X.H."/>
            <person name="Zhong F."/>
        </authorList>
    </citation>
    <scope>NUCLEOTIDE SEQUENCE [LARGE SCALE GENOMIC DNA]</scope>
    <source>
        <strain>BN</strain>
        <strain evidence="2">Sprague-Dawley</strain>
    </source>
</reference>
<evidence type="ECO:0000313" key="2">
    <source>
        <dbReference type="Proteomes" id="UP000234681"/>
    </source>
</evidence>
<proteinExistence type="predicted"/>
<protein>
    <submittedName>
        <fullName evidence="1">RCG63239</fullName>
    </submittedName>
</protein>
<dbReference type="EMBL" id="CH474001">
    <property type="protein sequence ID" value="EDL93179.1"/>
    <property type="molecule type" value="Genomic_DNA"/>
</dbReference>